<evidence type="ECO:0000313" key="3">
    <source>
        <dbReference type="Proteomes" id="UP000643403"/>
    </source>
</evidence>
<dbReference type="EMBL" id="BMXY01000001">
    <property type="protein sequence ID" value="GGZ59453.1"/>
    <property type="molecule type" value="Genomic_DNA"/>
</dbReference>
<proteinExistence type="predicted"/>
<feature type="region of interest" description="Disordered" evidence="1">
    <location>
        <begin position="1"/>
        <end position="26"/>
    </location>
</feature>
<accession>A0ABQ3BWH5</accession>
<dbReference type="Proteomes" id="UP000643403">
    <property type="component" value="Unassembled WGS sequence"/>
</dbReference>
<evidence type="ECO:0000313" key="2">
    <source>
        <dbReference type="EMBL" id="GGZ59453.1"/>
    </source>
</evidence>
<gene>
    <name evidence="2" type="ORF">GCM10008101_11550</name>
</gene>
<comment type="caution">
    <text evidence="2">The sequence shown here is derived from an EMBL/GenBank/DDBJ whole genome shotgun (WGS) entry which is preliminary data.</text>
</comment>
<dbReference type="Gene3D" id="3.40.50.2000">
    <property type="entry name" value="Glycogen Phosphorylase B"/>
    <property type="match status" value="1"/>
</dbReference>
<dbReference type="PANTHER" id="PTHR12526:SF630">
    <property type="entry name" value="GLYCOSYLTRANSFERASE"/>
    <property type="match status" value="1"/>
</dbReference>
<evidence type="ECO:0000256" key="1">
    <source>
        <dbReference type="SAM" id="MobiDB-lite"/>
    </source>
</evidence>
<dbReference type="SUPFAM" id="SSF53756">
    <property type="entry name" value="UDP-Glycosyltransferase/glycogen phosphorylase"/>
    <property type="match status" value="1"/>
</dbReference>
<keyword evidence="2" id="KW-0808">Transferase</keyword>
<dbReference type="Pfam" id="PF13692">
    <property type="entry name" value="Glyco_trans_1_4"/>
    <property type="match status" value="1"/>
</dbReference>
<dbReference type="PANTHER" id="PTHR12526">
    <property type="entry name" value="GLYCOSYLTRANSFERASE"/>
    <property type="match status" value="1"/>
</dbReference>
<organism evidence="2 3">
    <name type="scientific">Cognatilysobacter xinjiangensis</name>
    <dbReference type="NCBI Taxonomy" id="546892"/>
    <lineage>
        <taxon>Bacteria</taxon>
        <taxon>Pseudomonadati</taxon>
        <taxon>Pseudomonadota</taxon>
        <taxon>Gammaproteobacteria</taxon>
        <taxon>Lysobacterales</taxon>
        <taxon>Lysobacteraceae</taxon>
        <taxon>Cognatilysobacter</taxon>
    </lineage>
</organism>
<keyword evidence="3" id="KW-1185">Reference proteome</keyword>
<sequence length="420" mass="46510">MSKQTDSVGDERAAVGGGTNAADTADSASAAVSGAFGDGRESFPIIVHCHLRWDFVWQRPQQIFSRLARNHRVLFIEDPVIAEGEPRLAIDEPYPNLVRIVPQIPQHLAVNADKDAEIFLPQIKKALDEHPLLAGRFEQPLHWFYSPMPAPGYMGQFNAVGVVYDCMDELANFRFAPPDIADRERFVMSRADVVFTGGYQLFESKSRFHDNVHFYGCGVDVEHYGKARDEATEVPAAVLAAPGPRFGYFGVIDERLDYELIAALAERFPAASVVMAGPVVKVDPNELPKHENIHWLGQQRYEDLPAIVKGFDVCLMPFALNEATKYINPTKTLEYMAGGKPIVSTAVADVVRNFTPIVDVARSPSEFVDAVERAWRQADAELIAQGIERAQNASWDATVESMRNDVQQAIWTDVPAQAAA</sequence>
<reference evidence="3" key="1">
    <citation type="journal article" date="2019" name="Int. J. Syst. Evol. Microbiol.">
        <title>The Global Catalogue of Microorganisms (GCM) 10K type strain sequencing project: providing services to taxonomists for standard genome sequencing and annotation.</title>
        <authorList>
            <consortium name="The Broad Institute Genomics Platform"/>
            <consortium name="The Broad Institute Genome Sequencing Center for Infectious Disease"/>
            <person name="Wu L."/>
            <person name="Ma J."/>
        </authorList>
    </citation>
    <scope>NUCLEOTIDE SEQUENCE [LARGE SCALE GENOMIC DNA]</scope>
    <source>
        <strain evidence="3">KCTC 22558</strain>
    </source>
</reference>
<protein>
    <submittedName>
        <fullName evidence="2">Glycosyl transferase</fullName>
    </submittedName>
</protein>
<dbReference type="GO" id="GO:0016740">
    <property type="term" value="F:transferase activity"/>
    <property type="evidence" value="ECO:0007669"/>
    <property type="project" value="UniProtKB-KW"/>
</dbReference>
<dbReference type="RefSeq" id="WP_189447684.1">
    <property type="nucleotide sequence ID" value="NZ_BMXY01000001.1"/>
</dbReference>
<name>A0ABQ3BWH5_9GAMM</name>